<keyword evidence="2" id="KW-1185">Reference proteome</keyword>
<reference evidence="1 2" key="1">
    <citation type="journal article" date="2016" name="Mol. Biol. Evol.">
        <title>Comparative Genomics of Early-Diverging Mushroom-Forming Fungi Provides Insights into the Origins of Lignocellulose Decay Capabilities.</title>
        <authorList>
            <person name="Nagy L.G."/>
            <person name="Riley R."/>
            <person name="Tritt A."/>
            <person name="Adam C."/>
            <person name="Daum C."/>
            <person name="Floudas D."/>
            <person name="Sun H."/>
            <person name="Yadav J.S."/>
            <person name="Pangilinan J."/>
            <person name="Larsson K.H."/>
            <person name="Matsuura K."/>
            <person name="Barry K."/>
            <person name="Labutti K."/>
            <person name="Kuo R."/>
            <person name="Ohm R.A."/>
            <person name="Bhattacharya S.S."/>
            <person name="Shirouzu T."/>
            <person name="Yoshinaga Y."/>
            <person name="Martin F.M."/>
            <person name="Grigoriev I.V."/>
            <person name="Hibbett D.S."/>
        </authorList>
    </citation>
    <scope>NUCLEOTIDE SEQUENCE [LARGE SCALE GENOMIC DNA]</scope>
    <source>
        <strain evidence="1 2">HHB9708</strain>
    </source>
</reference>
<organism evidence="1 2">
    <name type="scientific">Sistotremastrum niveocremeum HHB9708</name>
    <dbReference type="NCBI Taxonomy" id="1314777"/>
    <lineage>
        <taxon>Eukaryota</taxon>
        <taxon>Fungi</taxon>
        <taxon>Dikarya</taxon>
        <taxon>Basidiomycota</taxon>
        <taxon>Agaricomycotina</taxon>
        <taxon>Agaricomycetes</taxon>
        <taxon>Sistotremastrales</taxon>
        <taxon>Sistotremastraceae</taxon>
        <taxon>Sertulicium</taxon>
        <taxon>Sertulicium niveocremeum</taxon>
    </lineage>
</organism>
<evidence type="ECO:0000313" key="2">
    <source>
        <dbReference type="Proteomes" id="UP000076722"/>
    </source>
</evidence>
<dbReference type="EMBL" id="KV419426">
    <property type="protein sequence ID" value="KZS89579.1"/>
    <property type="molecule type" value="Genomic_DNA"/>
</dbReference>
<name>A0A164QE78_9AGAM</name>
<evidence type="ECO:0000313" key="1">
    <source>
        <dbReference type="EMBL" id="KZS89579.1"/>
    </source>
</evidence>
<dbReference type="Proteomes" id="UP000076722">
    <property type="component" value="Unassembled WGS sequence"/>
</dbReference>
<dbReference type="AlphaFoldDB" id="A0A164QE78"/>
<sequence length="156" mass="17875">MLRVEAMIERQNRWAQIGERFLHSDPKCLRLGARCSDASPPPLGLDTPQLLERDSAHGLSTQLFGLTHRRSVDVRVLNLTFSVEILPHGRVDREFALERLCDSFRVDSLSVLGCDPSIHILFENDTVLWREHISGAVTGRLYSKVYFETTERSHQY</sequence>
<protein>
    <submittedName>
        <fullName evidence="1">Uncharacterized protein</fullName>
    </submittedName>
</protein>
<gene>
    <name evidence="1" type="ORF">SISNIDRAFT_469107</name>
</gene>
<accession>A0A164QE78</accession>
<proteinExistence type="predicted"/>